<dbReference type="Proteomes" id="UP000051576">
    <property type="component" value="Unassembled WGS sequence"/>
</dbReference>
<dbReference type="AlphaFoldDB" id="A0A0R2CD42"/>
<feature type="chain" id="PRO_5006415681" description="Transcobalamin-like C-terminal domain-containing protein" evidence="1">
    <location>
        <begin position="27"/>
        <end position="128"/>
    </location>
</feature>
<evidence type="ECO:0000313" key="4">
    <source>
        <dbReference type="Proteomes" id="UP000051576"/>
    </source>
</evidence>
<accession>A0A0R2CD42</accession>
<dbReference type="Pfam" id="PF14478">
    <property type="entry name" value="DUF4430"/>
    <property type="match status" value="1"/>
</dbReference>
<evidence type="ECO:0000256" key="1">
    <source>
        <dbReference type="SAM" id="SignalP"/>
    </source>
</evidence>
<reference evidence="3 4" key="1">
    <citation type="journal article" date="2015" name="Genome Announc.">
        <title>Expanding the biotechnology potential of lactobacilli through comparative genomics of 213 strains and associated genera.</title>
        <authorList>
            <person name="Sun Z."/>
            <person name="Harris H.M."/>
            <person name="McCann A."/>
            <person name="Guo C."/>
            <person name="Argimon S."/>
            <person name="Zhang W."/>
            <person name="Yang X."/>
            <person name="Jeffery I.B."/>
            <person name="Cooney J.C."/>
            <person name="Kagawa T.F."/>
            <person name="Liu W."/>
            <person name="Song Y."/>
            <person name="Salvetti E."/>
            <person name="Wrobel A."/>
            <person name="Rasinkangas P."/>
            <person name="Parkhill J."/>
            <person name="Rea M.C."/>
            <person name="O'Sullivan O."/>
            <person name="Ritari J."/>
            <person name="Douillard F.P."/>
            <person name="Paul Ross R."/>
            <person name="Yang R."/>
            <person name="Briner A.E."/>
            <person name="Felis G.E."/>
            <person name="de Vos W.M."/>
            <person name="Barrangou R."/>
            <person name="Klaenhammer T.R."/>
            <person name="Caufield P.W."/>
            <person name="Cui Y."/>
            <person name="Zhang H."/>
            <person name="O'Toole P.W."/>
        </authorList>
    </citation>
    <scope>NUCLEOTIDE SEQUENCE [LARGE SCALE GENOMIC DNA]</scope>
    <source>
        <strain evidence="3 4">DSM 20605</strain>
    </source>
</reference>
<evidence type="ECO:0000259" key="2">
    <source>
        <dbReference type="Pfam" id="PF14478"/>
    </source>
</evidence>
<dbReference type="Gene3D" id="2.170.130.30">
    <property type="match status" value="1"/>
</dbReference>
<dbReference type="InterPro" id="IPR027954">
    <property type="entry name" value="Transcobalamin-like_C"/>
</dbReference>
<dbReference type="EMBL" id="AYYX01000055">
    <property type="protein sequence ID" value="KRM86299.1"/>
    <property type="molecule type" value="Genomic_DNA"/>
</dbReference>
<name>A0A0R2CD42_9LACO</name>
<dbReference type="RefSeq" id="WP_010579565.1">
    <property type="nucleotide sequence ID" value="NZ_AHYZ01000020.1"/>
</dbReference>
<keyword evidence="4" id="KW-1185">Reference proteome</keyword>
<dbReference type="SMR" id="A0A0R2CD42"/>
<proteinExistence type="predicted"/>
<protein>
    <recommendedName>
        <fullName evidence="2">Transcobalamin-like C-terminal domain-containing protein</fullName>
    </recommendedName>
</protein>
<comment type="caution">
    <text evidence="3">The sequence shown here is derived from an EMBL/GenBank/DDBJ whole genome shotgun (WGS) entry which is preliminary data.</text>
</comment>
<keyword evidence="1" id="KW-0732">Signal</keyword>
<dbReference type="OrthoDB" id="2870483at2"/>
<evidence type="ECO:0000313" key="3">
    <source>
        <dbReference type="EMBL" id="KRM86299.1"/>
    </source>
</evidence>
<sequence>MFKKIFKFLLVIFSVGVISGCSNSSAATQTKSSTNKITVVYQLKNNKKTFATKKVKLAKHSTVLKGLKKAWPVQQKKGFVTQIDHRSQKPKQSKYWLYTVNGKQVNKGAASQKLTNHDKVVFDLQVAK</sequence>
<dbReference type="PATRIC" id="fig|1133569.4.peg.1823"/>
<dbReference type="STRING" id="1133569.FD21_GL001678"/>
<organism evidence="3 4">
    <name type="scientific">Liquorilactobacillus vini DSM 20605</name>
    <dbReference type="NCBI Taxonomy" id="1133569"/>
    <lineage>
        <taxon>Bacteria</taxon>
        <taxon>Bacillati</taxon>
        <taxon>Bacillota</taxon>
        <taxon>Bacilli</taxon>
        <taxon>Lactobacillales</taxon>
        <taxon>Lactobacillaceae</taxon>
        <taxon>Liquorilactobacillus</taxon>
    </lineage>
</organism>
<dbReference type="eggNOG" id="ENOG5032Y2X">
    <property type="taxonomic scope" value="Bacteria"/>
</dbReference>
<feature type="signal peptide" evidence="1">
    <location>
        <begin position="1"/>
        <end position="26"/>
    </location>
</feature>
<dbReference type="PROSITE" id="PS51257">
    <property type="entry name" value="PROKAR_LIPOPROTEIN"/>
    <property type="match status" value="1"/>
</dbReference>
<feature type="domain" description="Transcobalamin-like C-terminal" evidence="2">
    <location>
        <begin position="61"/>
        <end position="125"/>
    </location>
</feature>
<gene>
    <name evidence="3" type="ORF">FD21_GL001678</name>
</gene>